<sequence length="222" mass="24613">MQGSLANDTTSPRPVLKVRLSDSRTQSTSKPDVTGADGYSYKITECYGGKGGKAFDYIPKKERRVAGLRVWHNKVVEAVQLIFRDNNNGKKSESAKFGQHTLVAGWLAPSSARQGTYYELESGEYFTCSKGKIVNFFGLNVIGVLEIWTNKGKHLLFGGKNFHSYEEFFISAGQGKCIAGVYGGAGAVLDRLGFYVSNISDEPFLETWDDAWYFITNSSKRK</sequence>
<dbReference type="EMBL" id="LGRX02031338">
    <property type="protein sequence ID" value="KAK3244843.1"/>
    <property type="molecule type" value="Genomic_DNA"/>
</dbReference>
<accession>A0AAE0BY05</accession>
<evidence type="ECO:0000256" key="1">
    <source>
        <dbReference type="SAM" id="MobiDB-lite"/>
    </source>
</evidence>
<dbReference type="AlphaFoldDB" id="A0AAE0BY05"/>
<protein>
    <recommendedName>
        <fullName evidence="2">Jacalin-type lectin domain-containing protein</fullName>
    </recommendedName>
</protein>
<dbReference type="Pfam" id="PF01419">
    <property type="entry name" value="Jacalin"/>
    <property type="match status" value="1"/>
</dbReference>
<dbReference type="PANTHER" id="PTHR46506">
    <property type="entry name" value="OS05G0143600 PROTEIN"/>
    <property type="match status" value="1"/>
</dbReference>
<comment type="caution">
    <text evidence="3">The sequence shown here is derived from an EMBL/GenBank/DDBJ whole genome shotgun (WGS) entry which is preliminary data.</text>
</comment>
<reference evidence="3 4" key="1">
    <citation type="journal article" date="2015" name="Genome Biol. Evol.">
        <title>Comparative Genomics of a Bacterivorous Green Alga Reveals Evolutionary Causalities and Consequences of Phago-Mixotrophic Mode of Nutrition.</title>
        <authorList>
            <person name="Burns J.A."/>
            <person name="Paasch A."/>
            <person name="Narechania A."/>
            <person name="Kim E."/>
        </authorList>
    </citation>
    <scope>NUCLEOTIDE SEQUENCE [LARGE SCALE GENOMIC DNA]</scope>
    <source>
        <strain evidence="3 4">PLY_AMNH</strain>
    </source>
</reference>
<evidence type="ECO:0000259" key="2">
    <source>
        <dbReference type="PROSITE" id="PS51752"/>
    </source>
</evidence>
<evidence type="ECO:0000313" key="3">
    <source>
        <dbReference type="EMBL" id="KAK3244843.1"/>
    </source>
</evidence>
<dbReference type="SMART" id="SM00915">
    <property type="entry name" value="Jacalin"/>
    <property type="match status" value="1"/>
</dbReference>
<dbReference type="InterPro" id="IPR001229">
    <property type="entry name" value="Jacalin-like_lectin_dom"/>
</dbReference>
<dbReference type="SUPFAM" id="SSF51101">
    <property type="entry name" value="Mannose-binding lectins"/>
    <property type="match status" value="1"/>
</dbReference>
<dbReference type="Proteomes" id="UP001190700">
    <property type="component" value="Unassembled WGS sequence"/>
</dbReference>
<dbReference type="InterPro" id="IPR036404">
    <property type="entry name" value="Jacalin-like_lectin_dom_sf"/>
</dbReference>
<name>A0AAE0BY05_9CHLO</name>
<gene>
    <name evidence="3" type="ORF">CYMTET_45562</name>
</gene>
<proteinExistence type="predicted"/>
<feature type="compositionally biased region" description="Polar residues" evidence="1">
    <location>
        <begin position="1"/>
        <end position="12"/>
    </location>
</feature>
<organism evidence="3 4">
    <name type="scientific">Cymbomonas tetramitiformis</name>
    <dbReference type="NCBI Taxonomy" id="36881"/>
    <lineage>
        <taxon>Eukaryota</taxon>
        <taxon>Viridiplantae</taxon>
        <taxon>Chlorophyta</taxon>
        <taxon>Pyramimonadophyceae</taxon>
        <taxon>Pyramimonadales</taxon>
        <taxon>Pyramimonadaceae</taxon>
        <taxon>Cymbomonas</taxon>
    </lineage>
</organism>
<dbReference type="Gene3D" id="2.100.10.30">
    <property type="entry name" value="Jacalin-like lectin domain"/>
    <property type="match status" value="1"/>
</dbReference>
<evidence type="ECO:0000313" key="4">
    <source>
        <dbReference type="Proteomes" id="UP001190700"/>
    </source>
</evidence>
<keyword evidence="4" id="KW-1185">Reference proteome</keyword>
<dbReference type="PROSITE" id="PS51752">
    <property type="entry name" value="JACALIN_LECTIN"/>
    <property type="match status" value="1"/>
</dbReference>
<feature type="domain" description="Jacalin-type lectin" evidence="2">
    <location>
        <begin position="41"/>
        <end position="198"/>
    </location>
</feature>
<feature type="region of interest" description="Disordered" evidence="1">
    <location>
        <begin position="1"/>
        <end position="34"/>
    </location>
</feature>